<dbReference type="GO" id="GO:0103068">
    <property type="term" value="F:leukotriene C4 gamma-glutamyl transferase activity"/>
    <property type="evidence" value="ECO:0007669"/>
    <property type="project" value="UniProtKB-EC"/>
</dbReference>
<keyword evidence="5 11" id="KW-0378">Hydrolase</keyword>
<keyword evidence="14" id="KW-1185">Reference proteome</keyword>
<comment type="pathway">
    <text evidence="11">Sulfur metabolism; glutathione metabolism.</text>
</comment>
<comment type="similarity">
    <text evidence="3 11">Belongs to the gamma-glutamyltransferase family.</text>
</comment>
<dbReference type="Pfam" id="PF01019">
    <property type="entry name" value="G_glu_transpept"/>
    <property type="match status" value="1"/>
</dbReference>
<gene>
    <name evidence="13" type="ORF">GCM10011487_34090</name>
</gene>
<dbReference type="InterPro" id="IPR043137">
    <property type="entry name" value="GGT_ssub_C"/>
</dbReference>
<dbReference type="UniPathway" id="UPA00204"/>
<evidence type="ECO:0000256" key="2">
    <source>
        <dbReference type="ARBA" id="ARBA00001089"/>
    </source>
</evidence>
<dbReference type="SUPFAM" id="SSF56235">
    <property type="entry name" value="N-terminal nucleophile aminohydrolases (Ntn hydrolases)"/>
    <property type="match status" value="1"/>
</dbReference>
<keyword evidence="7 11" id="KW-0012">Acyltransferase</keyword>
<feature type="signal peptide" evidence="12">
    <location>
        <begin position="1"/>
        <end position="24"/>
    </location>
</feature>
<dbReference type="EC" id="2.3.2.2" evidence="11"/>
<protein>
    <recommendedName>
        <fullName evidence="11">Glutathione hydrolase proenzyme</fullName>
        <ecNumber evidence="11">2.3.2.2</ecNumber>
        <ecNumber evidence="11">3.4.19.13</ecNumber>
    </recommendedName>
    <component>
        <recommendedName>
            <fullName evidence="11">Glutathione hydrolase large chain</fullName>
        </recommendedName>
    </component>
    <component>
        <recommendedName>
            <fullName evidence="11">Glutathione hydrolase small chain</fullName>
        </recommendedName>
    </component>
</protein>
<dbReference type="InterPro" id="IPR043138">
    <property type="entry name" value="GGT_lsub"/>
</dbReference>
<comment type="catalytic activity">
    <reaction evidence="2 11">
        <text>glutathione + H2O = L-cysteinylglycine + L-glutamate</text>
        <dbReference type="Rhea" id="RHEA:28807"/>
        <dbReference type="ChEBI" id="CHEBI:15377"/>
        <dbReference type="ChEBI" id="CHEBI:29985"/>
        <dbReference type="ChEBI" id="CHEBI:57925"/>
        <dbReference type="ChEBI" id="CHEBI:61694"/>
        <dbReference type="EC" id="3.4.19.13"/>
    </reaction>
</comment>
<dbReference type="PANTHER" id="PTHR43199:SF1">
    <property type="entry name" value="GLUTATHIONE HYDROLASE PROENZYME"/>
    <property type="match status" value="1"/>
</dbReference>
<feature type="binding site" evidence="10">
    <location>
        <position position="499"/>
    </location>
    <ligand>
        <name>L-glutamate</name>
        <dbReference type="ChEBI" id="CHEBI:29985"/>
    </ligand>
</feature>
<dbReference type="GO" id="GO:0006751">
    <property type="term" value="P:glutathione catabolic process"/>
    <property type="evidence" value="ECO:0007669"/>
    <property type="project" value="UniProtKB-UniRule"/>
</dbReference>
<keyword evidence="11" id="KW-0317">Glutathione biosynthesis</keyword>
<evidence type="ECO:0000256" key="9">
    <source>
        <dbReference type="PIRSR" id="PIRSR600101-1"/>
    </source>
</evidence>
<evidence type="ECO:0000256" key="1">
    <source>
        <dbReference type="ARBA" id="ARBA00001049"/>
    </source>
</evidence>
<evidence type="ECO:0000313" key="13">
    <source>
        <dbReference type="EMBL" id="GFE81409.1"/>
    </source>
</evidence>
<evidence type="ECO:0000256" key="7">
    <source>
        <dbReference type="ARBA" id="ARBA00023315"/>
    </source>
</evidence>
<dbReference type="Gene3D" id="3.60.20.40">
    <property type="match status" value="1"/>
</dbReference>
<dbReference type="GO" id="GO:0006750">
    <property type="term" value="P:glutathione biosynthetic process"/>
    <property type="evidence" value="ECO:0007669"/>
    <property type="project" value="UniProtKB-KW"/>
</dbReference>
<organism evidence="13 14">
    <name type="scientific">Steroidobacter agaridevorans</name>
    <dbReference type="NCBI Taxonomy" id="2695856"/>
    <lineage>
        <taxon>Bacteria</taxon>
        <taxon>Pseudomonadati</taxon>
        <taxon>Pseudomonadota</taxon>
        <taxon>Gammaproteobacteria</taxon>
        <taxon>Steroidobacterales</taxon>
        <taxon>Steroidobacteraceae</taxon>
        <taxon>Steroidobacter</taxon>
    </lineage>
</organism>
<evidence type="ECO:0000256" key="11">
    <source>
        <dbReference type="RuleBase" id="RU368036"/>
    </source>
</evidence>
<dbReference type="AlphaFoldDB" id="A0A829YDQ4"/>
<sequence>MAEMKLFSAGWLACGLLCAAQAVASSADVCSDPARDGSSAQRAVDAASYNIRYDSIDHPVIGREGMVATQSELASAIGAQVLRDGGNAVDSAVAVGFALAVTLPRAGNLGGSGFMLLHLAEEKRTIALEYYSQAPASIRIEQLRKPDGTVDEEKRYSRLGAGVPGTVAGLWHVHQKYGKLPWKRLLHPAIDLAAKGIVVSEDFAYALDVRRDRLSRDPAAAKALYKSNGESYRAGERFVQKDLAWSLREISKGGADAFYRGSIARKIVADMQANGGAITLDDLGRYQLREQEPIWSDYRGYRLALMPPPASGVLLAELLNVIENFPMKELGSNSVASIHVIAEASKRVFADRGVYFGGYPDYEVPVSGLTSKEYARSLAKNIDLTKSTDTAALKAGDPMRYESRDTTHYSIMDSAGNAVSNTYTLGSSFGAHVMVAGTGILLNDHIYNFALHAGPVIPHSLDTSVANVLAPGKRATSAITPVIVFRGERPYLVSGSPDGARIIPAMAQLLVNVIDHGLNVAEATGRPRVFQNMTSGELELEPGHPADVVRLLQERGHKVKPVGNMGSTQSVMCTNGRFLGGADTRRPDASAIGVN</sequence>
<dbReference type="Proteomes" id="UP000445000">
    <property type="component" value="Unassembled WGS sequence"/>
</dbReference>
<evidence type="ECO:0000256" key="5">
    <source>
        <dbReference type="ARBA" id="ARBA00022801"/>
    </source>
</evidence>
<comment type="PTM">
    <text evidence="11">Cleaved by autocatalysis into a large and a small subunit.</text>
</comment>
<keyword evidence="12" id="KW-0732">Signal</keyword>
<dbReference type="EMBL" id="BLJN01000003">
    <property type="protein sequence ID" value="GFE81409.1"/>
    <property type="molecule type" value="Genomic_DNA"/>
</dbReference>
<feature type="chain" id="PRO_5032296266" description="Glutathione hydrolase proenzyme" evidence="12">
    <location>
        <begin position="25"/>
        <end position="595"/>
    </location>
</feature>
<comment type="subunit">
    <text evidence="11">This enzyme consists of two polypeptide chains, which are synthesized in precursor form from a single polypeptide.</text>
</comment>
<proteinExistence type="inferred from homology"/>
<dbReference type="InterPro" id="IPR000101">
    <property type="entry name" value="GGT_peptidase"/>
</dbReference>
<dbReference type="InterPro" id="IPR051792">
    <property type="entry name" value="GGT_bact"/>
</dbReference>
<reference evidence="14" key="1">
    <citation type="submission" date="2020-01" db="EMBL/GenBank/DDBJ databases">
        <title>'Steroidobacter agaridevorans' sp. nov., agar-degrading bacteria isolated from rhizosphere soils.</title>
        <authorList>
            <person name="Ikenaga M."/>
            <person name="Kataoka M."/>
            <person name="Murouchi A."/>
            <person name="Katsuragi S."/>
            <person name="Sakai M."/>
        </authorList>
    </citation>
    <scope>NUCLEOTIDE SEQUENCE [LARGE SCALE GENOMIC DNA]</scope>
    <source>
        <strain evidence="14">YU21-B</strain>
    </source>
</reference>
<accession>A0A829YDQ4</accession>
<dbReference type="EC" id="3.4.19.13" evidence="11"/>
<evidence type="ECO:0000256" key="12">
    <source>
        <dbReference type="SAM" id="SignalP"/>
    </source>
</evidence>
<keyword evidence="6 11" id="KW-0865">Zymogen</keyword>
<dbReference type="NCBIfam" id="TIGR00066">
    <property type="entry name" value="g_glut_trans"/>
    <property type="match status" value="1"/>
</dbReference>
<evidence type="ECO:0000256" key="4">
    <source>
        <dbReference type="ARBA" id="ARBA00022679"/>
    </source>
</evidence>
<feature type="active site" description="Nucleophile" evidence="9">
    <location>
        <position position="406"/>
    </location>
</feature>
<comment type="catalytic activity">
    <reaction evidence="8 11">
        <text>an N-terminal (5-L-glutamyl)-[peptide] + an alpha-amino acid = 5-L-glutamyl amino acid + an N-terminal L-alpha-aminoacyl-[peptide]</text>
        <dbReference type="Rhea" id="RHEA:23904"/>
        <dbReference type="Rhea" id="RHEA-COMP:9780"/>
        <dbReference type="Rhea" id="RHEA-COMP:9795"/>
        <dbReference type="ChEBI" id="CHEBI:77644"/>
        <dbReference type="ChEBI" id="CHEBI:78597"/>
        <dbReference type="ChEBI" id="CHEBI:78599"/>
        <dbReference type="ChEBI" id="CHEBI:78608"/>
        <dbReference type="EC" id="2.3.2.2"/>
    </reaction>
</comment>
<comment type="caution">
    <text evidence="13">The sequence shown here is derived from an EMBL/GenBank/DDBJ whole genome shotgun (WGS) entry which is preliminary data.</text>
</comment>
<name>A0A829YDQ4_9GAMM</name>
<comment type="catalytic activity">
    <reaction evidence="1 11">
        <text>an S-substituted glutathione + H2O = an S-substituted L-cysteinylglycine + L-glutamate</text>
        <dbReference type="Rhea" id="RHEA:59468"/>
        <dbReference type="ChEBI" id="CHEBI:15377"/>
        <dbReference type="ChEBI" id="CHEBI:29985"/>
        <dbReference type="ChEBI" id="CHEBI:90779"/>
        <dbReference type="ChEBI" id="CHEBI:143103"/>
        <dbReference type="EC" id="3.4.19.13"/>
    </reaction>
</comment>
<dbReference type="PANTHER" id="PTHR43199">
    <property type="entry name" value="GLUTATHIONE HYDROLASE"/>
    <property type="match status" value="1"/>
</dbReference>
<evidence type="ECO:0000256" key="10">
    <source>
        <dbReference type="PIRSR" id="PIRSR600101-2"/>
    </source>
</evidence>
<evidence type="ECO:0000313" key="14">
    <source>
        <dbReference type="Proteomes" id="UP000445000"/>
    </source>
</evidence>
<keyword evidence="4 11" id="KW-0808">Transferase</keyword>
<evidence type="ECO:0000256" key="8">
    <source>
        <dbReference type="ARBA" id="ARBA00047417"/>
    </source>
</evidence>
<dbReference type="GO" id="GO:0036374">
    <property type="term" value="F:glutathione hydrolase activity"/>
    <property type="evidence" value="ECO:0007669"/>
    <property type="project" value="UniProtKB-UniRule"/>
</dbReference>
<evidence type="ECO:0000256" key="3">
    <source>
        <dbReference type="ARBA" id="ARBA00009381"/>
    </source>
</evidence>
<evidence type="ECO:0000256" key="6">
    <source>
        <dbReference type="ARBA" id="ARBA00023145"/>
    </source>
</evidence>
<dbReference type="RefSeq" id="WP_202626791.1">
    <property type="nucleotide sequence ID" value="NZ_BLJN01000003.1"/>
</dbReference>
<dbReference type="Gene3D" id="1.10.246.130">
    <property type="match status" value="1"/>
</dbReference>
<dbReference type="PRINTS" id="PR01210">
    <property type="entry name" value="GGTRANSPTASE"/>
</dbReference>
<dbReference type="InterPro" id="IPR029055">
    <property type="entry name" value="Ntn_hydrolases_N"/>
</dbReference>